<sequence length="72" mass="7816">MAGEGAGHGGGGGSDYVQNKQRYYQSIHRLTHLKGPYDKVFSVYIPFTVIAISGAMMVRGLYNLSHGIGKKE</sequence>
<keyword evidence="2" id="KW-1185">Reference proteome</keyword>
<proteinExistence type="predicted"/>
<name>A0ACC2D622_DIPCM</name>
<evidence type="ECO:0000313" key="1">
    <source>
        <dbReference type="EMBL" id="KAJ7549748.1"/>
    </source>
</evidence>
<reference evidence="2" key="1">
    <citation type="journal article" date="2024" name="Proc. Natl. Acad. Sci. U.S.A.">
        <title>Extraordinary preservation of gene collinearity over three hundred million years revealed in homosporous lycophytes.</title>
        <authorList>
            <person name="Li C."/>
            <person name="Wickell D."/>
            <person name="Kuo L.Y."/>
            <person name="Chen X."/>
            <person name="Nie B."/>
            <person name="Liao X."/>
            <person name="Peng D."/>
            <person name="Ji J."/>
            <person name="Jenkins J."/>
            <person name="Williams M."/>
            <person name="Shu S."/>
            <person name="Plott C."/>
            <person name="Barry K."/>
            <person name="Rajasekar S."/>
            <person name="Grimwood J."/>
            <person name="Han X."/>
            <person name="Sun S."/>
            <person name="Hou Z."/>
            <person name="He W."/>
            <person name="Dai G."/>
            <person name="Sun C."/>
            <person name="Schmutz J."/>
            <person name="Leebens-Mack J.H."/>
            <person name="Li F.W."/>
            <person name="Wang L."/>
        </authorList>
    </citation>
    <scope>NUCLEOTIDE SEQUENCE [LARGE SCALE GENOMIC DNA]</scope>
    <source>
        <strain evidence="2">cv. PW_Plant_1</strain>
    </source>
</reference>
<dbReference type="Proteomes" id="UP001162992">
    <property type="component" value="Chromosome 7"/>
</dbReference>
<protein>
    <submittedName>
        <fullName evidence="1">Uncharacterized protein</fullName>
    </submittedName>
</protein>
<gene>
    <name evidence="1" type="ORF">O6H91_07G066500</name>
</gene>
<accession>A0ACC2D622</accession>
<evidence type="ECO:0000313" key="2">
    <source>
        <dbReference type="Proteomes" id="UP001162992"/>
    </source>
</evidence>
<dbReference type="EMBL" id="CM055098">
    <property type="protein sequence ID" value="KAJ7549748.1"/>
    <property type="molecule type" value="Genomic_DNA"/>
</dbReference>
<comment type="caution">
    <text evidence="1">The sequence shown here is derived from an EMBL/GenBank/DDBJ whole genome shotgun (WGS) entry which is preliminary data.</text>
</comment>
<organism evidence="1 2">
    <name type="scientific">Diphasiastrum complanatum</name>
    <name type="common">Issler's clubmoss</name>
    <name type="synonym">Lycopodium complanatum</name>
    <dbReference type="NCBI Taxonomy" id="34168"/>
    <lineage>
        <taxon>Eukaryota</taxon>
        <taxon>Viridiplantae</taxon>
        <taxon>Streptophyta</taxon>
        <taxon>Embryophyta</taxon>
        <taxon>Tracheophyta</taxon>
        <taxon>Lycopodiopsida</taxon>
        <taxon>Lycopodiales</taxon>
        <taxon>Lycopodiaceae</taxon>
        <taxon>Lycopodioideae</taxon>
        <taxon>Diphasiastrum</taxon>
    </lineage>
</organism>